<evidence type="ECO:0000256" key="2">
    <source>
        <dbReference type="ARBA" id="ARBA00038766"/>
    </source>
</evidence>
<organism evidence="5 6">
    <name type="scientific">Myriangium duriaei CBS 260.36</name>
    <dbReference type="NCBI Taxonomy" id="1168546"/>
    <lineage>
        <taxon>Eukaryota</taxon>
        <taxon>Fungi</taxon>
        <taxon>Dikarya</taxon>
        <taxon>Ascomycota</taxon>
        <taxon>Pezizomycotina</taxon>
        <taxon>Dothideomycetes</taxon>
        <taxon>Dothideomycetidae</taxon>
        <taxon>Myriangiales</taxon>
        <taxon>Myriangiaceae</taxon>
        <taxon>Myriangium</taxon>
    </lineage>
</organism>
<feature type="compositionally biased region" description="Basic and acidic residues" evidence="3">
    <location>
        <begin position="404"/>
        <end position="413"/>
    </location>
</feature>
<dbReference type="GO" id="GO:0031625">
    <property type="term" value="F:ubiquitin protein ligase binding"/>
    <property type="evidence" value="ECO:0007669"/>
    <property type="project" value="TreeGrafter"/>
</dbReference>
<feature type="region of interest" description="Disordered" evidence="3">
    <location>
        <begin position="403"/>
        <end position="471"/>
    </location>
</feature>
<dbReference type="Gene3D" id="2.60.40.640">
    <property type="match status" value="1"/>
</dbReference>
<gene>
    <name evidence="5" type="ORF">K461DRAFT_272692</name>
</gene>
<evidence type="ECO:0000256" key="3">
    <source>
        <dbReference type="SAM" id="MobiDB-lite"/>
    </source>
</evidence>
<evidence type="ECO:0000259" key="4">
    <source>
        <dbReference type="Pfam" id="PF00339"/>
    </source>
</evidence>
<dbReference type="GO" id="GO:0005829">
    <property type="term" value="C:cytosol"/>
    <property type="evidence" value="ECO:0007669"/>
    <property type="project" value="TreeGrafter"/>
</dbReference>
<dbReference type="Proteomes" id="UP000799439">
    <property type="component" value="Unassembled WGS sequence"/>
</dbReference>
<evidence type="ECO:0000256" key="1">
    <source>
        <dbReference type="ARBA" id="ARBA00005298"/>
    </source>
</evidence>
<comment type="similarity">
    <text evidence="1">Belongs to the arrestin family.</text>
</comment>
<dbReference type="CDD" id="cd22952">
    <property type="entry name" value="ART10-like"/>
    <property type="match status" value="1"/>
</dbReference>
<dbReference type="Pfam" id="PF00339">
    <property type="entry name" value="Arrestin_N"/>
    <property type="match status" value="1"/>
</dbReference>
<feature type="domain" description="Arrestin-like N-terminal" evidence="4">
    <location>
        <begin position="16"/>
        <end position="104"/>
    </location>
</feature>
<dbReference type="InterPro" id="IPR014756">
    <property type="entry name" value="Ig_E-set"/>
</dbReference>
<dbReference type="PANTHER" id="PTHR11188:SF17">
    <property type="entry name" value="FI21816P1"/>
    <property type="match status" value="1"/>
</dbReference>
<protein>
    <recommendedName>
        <fullName evidence="4">Arrestin-like N-terminal domain-containing protein</fullName>
    </recommendedName>
</protein>
<evidence type="ECO:0000313" key="5">
    <source>
        <dbReference type="EMBL" id="KAF2156629.1"/>
    </source>
</evidence>
<comment type="caution">
    <text evidence="5">The sequence shown here is derived from an EMBL/GenBank/DDBJ whole genome shotgun (WGS) entry which is preliminary data.</text>
</comment>
<proteinExistence type="inferred from homology"/>
<dbReference type="OrthoDB" id="2333384at2759"/>
<dbReference type="InterPro" id="IPR050357">
    <property type="entry name" value="Arrestin_domain-protein"/>
</dbReference>
<dbReference type="InterPro" id="IPR011021">
    <property type="entry name" value="Arrestin-like_N"/>
</dbReference>
<reference evidence="5" key="1">
    <citation type="journal article" date="2020" name="Stud. Mycol.">
        <title>101 Dothideomycetes genomes: a test case for predicting lifestyles and emergence of pathogens.</title>
        <authorList>
            <person name="Haridas S."/>
            <person name="Albert R."/>
            <person name="Binder M."/>
            <person name="Bloem J."/>
            <person name="Labutti K."/>
            <person name="Salamov A."/>
            <person name="Andreopoulos B."/>
            <person name="Baker S."/>
            <person name="Barry K."/>
            <person name="Bills G."/>
            <person name="Bluhm B."/>
            <person name="Cannon C."/>
            <person name="Castanera R."/>
            <person name="Culley D."/>
            <person name="Daum C."/>
            <person name="Ezra D."/>
            <person name="Gonzalez J."/>
            <person name="Henrissat B."/>
            <person name="Kuo A."/>
            <person name="Liang C."/>
            <person name="Lipzen A."/>
            <person name="Lutzoni F."/>
            <person name="Magnuson J."/>
            <person name="Mondo S."/>
            <person name="Nolan M."/>
            <person name="Ohm R."/>
            <person name="Pangilinan J."/>
            <person name="Park H.-J."/>
            <person name="Ramirez L."/>
            <person name="Alfaro M."/>
            <person name="Sun H."/>
            <person name="Tritt A."/>
            <person name="Yoshinaga Y."/>
            <person name="Zwiers L.-H."/>
            <person name="Turgeon B."/>
            <person name="Goodwin S."/>
            <person name="Spatafora J."/>
            <person name="Crous P."/>
            <person name="Grigoriev I."/>
        </authorList>
    </citation>
    <scope>NUCLEOTIDE SEQUENCE</scope>
    <source>
        <strain evidence="5">CBS 260.36</strain>
    </source>
</reference>
<dbReference type="EMBL" id="ML996081">
    <property type="protein sequence ID" value="KAF2156629.1"/>
    <property type="molecule type" value="Genomic_DNA"/>
</dbReference>
<sequence length="471" mass="51717">MASFDIVLEDLPVGRFFQAGDRVHGKVVCRVLSQTKMENVRITFKGKIHTVVVRRRNNTQGSRHTERHEEEAILFRNVADLFSGNHEVQPQTLEWPFDFTFPTWVGYDRKTNTRQEWSPIPPGTTEYCNSYQAPLPPTFSCDDQGWRNHGLCTIAYTLKVQMNHSSLFHSKEHKKTLIVESTSPPTPYPEASSIERPLNVCKWSSNDLRPVQHSVKQKFKHAFTSDPTLATPCIWFQPALTLPLHLATGQSLPMSIRLHWRRLNPTDPESPTIILNSLRLQLTGLSRIRARGTFSDYENEATDDEAQRLFTNLDIPVPLDGSPVTALPSWGLQSLKFRTPGVVPDFSSWTVSHRHMLSVSANFTHKESGHLFCASGAVPFVALPAYRGLGEERVAELPLYVRPPRGEGGKGEVDGEGSQAPPAYESVWEEGGATAGQGNTAAGGSGAGVNGAPAVNGAVGANGAPAVNGGP</sequence>
<dbReference type="PANTHER" id="PTHR11188">
    <property type="entry name" value="ARRESTIN DOMAIN CONTAINING PROTEIN"/>
    <property type="match status" value="1"/>
</dbReference>
<dbReference type="SUPFAM" id="SSF81296">
    <property type="entry name" value="E set domains"/>
    <property type="match status" value="1"/>
</dbReference>
<keyword evidence="6" id="KW-1185">Reference proteome</keyword>
<comment type="subunit">
    <text evidence="2">Interacts with hulA.</text>
</comment>
<dbReference type="GO" id="GO:0005886">
    <property type="term" value="C:plasma membrane"/>
    <property type="evidence" value="ECO:0007669"/>
    <property type="project" value="TreeGrafter"/>
</dbReference>
<dbReference type="GO" id="GO:0030674">
    <property type="term" value="F:protein-macromolecule adaptor activity"/>
    <property type="evidence" value="ECO:0007669"/>
    <property type="project" value="TreeGrafter"/>
</dbReference>
<name>A0A9P4MNW9_9PEZI</name>
<dbReference type="AlphaFoldDB" id="A0A9P4MNW9"/>
<accession>A0A9P4MNW9</accession>
<dbReference type="GO" id="GO:0070086">
    <property type="term" value="P:ubiquitin-dependent endocytosis"/>
    <property type="evidence" value="ECO:0007669"/>
    <property type="project" value="TreeGrafter"/>
</dbReference>
<feature type="compositionally biased region" description="Low complexity" evidence="3">
    <location>
        <begin position="450"/>
        <end position="471"/>
    </location>
</feature>
<dbReference type="InterPro" id="IPR014752">
    <property type="entry name" value="Arrestin-like_C"/>
</dbReference>
<evidence type="ECO:0000313" key="6">
    <source>
        <dbReference type="Proteomes" id="UP000799439"/>
    </source>
</evidence>